<dbReference type="RefSeq" id="WP_278158702.1">
    <property type="nucleotide sequence ID" value="NZ_CP121252.1"/>
</dbReference>
<keyword evidence="3" id="KW-1185">Reference proteome</keyword>
<dbReference type="InterPro" id="IPR052526">
    <property type="entry name" value="HTH-type_Bedaq_tolerance"/>
</dbReference>
<dbReference type="Gene3D" id="1.10.10.10">
    <property type="entry name" value="Winged helix-like DNA-binding domain superfamily/Winged helix DNA-binding domain"/>
    <property type="match status" value="1"/>
</dbReference>
<proteinExistence type="predicted"/>
<protein>
    <submittedName>
        <fullName evidence="2">MarR family winged helix-turn-helix transcriptional regulator</fullName>
    </submittedName>
</protein>
<dbReference type="InterPro" id="IPR000835">
    <property type="entry name" value="HTH_MarR-typ"/>
</dbReference>
<dbReference type="PANTHER" id="PTHR39515">
    <property type="entry name" value="CONSERVED PROTEIN"/>
    <property type="match status" value="1"/>
</dbReference>
<dbReference type="Proteomes" id="UP001219037">
    <property type="component" value="Chromosome"/>
</dbReference>
<evidence type="ECO:0000259" key="1">
    <source>
        <dbReference type="PROSITE" id="PS50995"/>
    </source>
</evidence>
<gene>
    <name evidence="2" type="ORF">P8192_04090</name>
</gene>
<reference evidence="2 3" key="1">
    <citation type="submission" date="2023-04" db="EMBL/GenBank/DDBJ databases">
        <title>Funneling lignin-derived compounds into biodiesel using alkali-halophilic Citricoccus sp. P2.</title>
        <authorList>
            <person name="Luo C.-B."/>
        </authorList>
    </citation>
    <scope>NUCLEOTIDE SEQUENCE [LARGE SCALE GENOMIC DNA]</scope>
    <source>
        <strain evidence="2 3">P2</strain>
    </source>
</reference>
<name>A0ABY8H826_9MICC</name>
<dbReference type="PROSITE" id="PS50995">
    <property type="entry name" value="HTH_MARR_2"/>
    <property type="match status" value="1"/>
</dbReference>
<dbReference type="InterPro" id="IPR036390">
    <property type="entry name" value="WH_DNA-bd_sf"/>
</dbReference>
<dbReference type="PRINTS" id="PR00598">
    <property type="entry name" value="HTHMARR"/>
</dbReference>
<dbReference type="PANTHER" id="PTHR39515:SF2">
    <property type="entry name" value="HTH-TYPE TRANSCRIPTIONAL REGULATOR RV0880"/>
    <property type="match status" value="1"/>
</dbReference>
<dbReference type="SUPFAM" id="SSF46785">
    <property type="entry name" value="Winged helix' DNA-binding domain"/>
    <property type="match status" value="1"/>
</dbReference>
<organism evidence="2 3">
    <name type="scientific">Citricoccus muralis</name>
    <dbReference type="NCBI Taxonomy" id="169134"/>
    <lineage>
        <taxon>Bacteria</taxon>
        <taxon>Bacillati</taxon>
        <taxon>Actinomycetota</taxon>
        <taxon>Actinomycetes</taxon>
        <taxon>Micrococcales</taxon>
        <taxon>Micrococcaceae</taxon>
        <taxon>Citricoccus</taxon>
    </lineage>
</organism>
<evidence type="ECO:0000313" key="3">
    <source>
        <dbReference type="Proteomes" id="UP001219037"/>
    </source>
</evidence>
<dbReference type="EMBL" id="CP121252">
    <property type="protein sequence ID" value="WFP17300.1"/>
    <property type="molecule type" value="Genomic_DNA"/>
</dbReference>
<evidence type="ECO:0000313" key="2">
    <source>
        <dbReference type="EMBL" id="WFP17300.1"/>
    </source>
</evidence>
<accession>A0ABY8H826</accession>
<dbReference type="Pfam" id="PF12802">
    <property type="entry name" value="MarR_2"/>
    <property type="match status" value="1"/>
</dbReference>
<dbReference type="InterPro" id="IPR036388">
    <property type="entry name" value="WH-like_DNA-bd_sf"/>
</dbReference>
<dbReference type="SMART" id="SM00347">
    <property type="entry name" value="HTH_MARR"/>
    <property type="match status" value="1"/>
</dbReference>
<feature type="domain" description="HTH marR-type" evidence="1">
    <location>
        <begin position="16"/>
        <end position="152"/>
    </location>
</feature>
<sequence>MAERGDPSMSVSESTADELFTTLSRFHRLLRWGFRTAQQEGDPGPAAQMTLLFLRRQGPSRAKELALWLGIDKAPASRLVADLEAKGLLRRETDPDDARSQRLSLTEDGVELALQLRARRVEVVRSSLTGLDDATVHATVAAMEELMTTIQQNLSGDDDRTPPSRALRG</sequence>